<evidence type="ECO:0000313" key="1">
    <source>
        <dbReference type="EMBL" id="EJX02640.1"/>
    </source>
</evidence>
<organism evidence="1">
    <name type="scientific">gut metagenome</name>
    <dbReference type="NCBI Taxonomy" id="749906"/>
    <lineage>
        <taxon>unclassified sequences</taxon>
        <taxon>metagenomes</taxon>
        <taxon>organismal metagenomes</taxon>
    </lineage>
</organism>
<accession>J9GRA5</accession>
<name>J9GRA5_9ZZZZ</name>
<gene>
    <name evidence="1" type="ORF">EVA_09255</name>
</gene>
<reference evidence="1" key="1">
    <citation type="journal article" date="2012" name="PLoS ONE">
        <title>Gene sets for utilization of primary and secondary nutrition supplies in the distal gut of endangered iberian lynx.</title>
        <authorList>
            <person name="Alcaide M."/>
            <person name="Messina E."/>
            <person name="Richter M."/>
            <person name="Bargiela R."/>
            <person name="Peplies J."/>
            <person name="Huws S.A."/>
            <person name="Newbold C.J."/>
            <person name="Golyshin P.N."/>
            <person name="Simon M.A."/>
            <person name="Lopez G."/>
            <person name="Yakimov M.M."/>
            <person name="Ferrer M."/>
        </authorList>
    </citation>
    <scope>NUCLEOTIDE SEQUENCE</scope>
</reference>
<protein>
    <submittedName>
        <fullName evidence="1">Uncharacterized protein</fullName>
    </submittedName>
</protein>
<comment type="caution">
    <text evidence="1">The sequence shown here is derived from an EMBL/GenBank/DDBJ whole genome shotgun (WGS) entry which is preliminary data.</text>
</comment>
<proteinExistence type="predicted"/>
<dbReference type="EMBL" id="AMCI01002460">
    <property type="protein sequence ID" value="EJX02640.1"/>
    <property type="molecule type" value="Genomic_DNA"/>
</dbReference>
<sequence length="42" mass="4680">MIFMVYSLYYTYLLVESNLIKKGGLFTPCRLVASASCIGIPC</sequence>
<dbReference type="AlphaFoldDB" id="J9GRA5"/>